<sequence>MAVKQIEIVTSLAYNTTLIADVVFTGAAFDLAVRRVNRNYAGFLNVSVTFLYNASLQNCPDVSAQNAAMLAEYYFRRTNRETCYALVTSPCTDEAGIWSLANGKFDPTTEFSDPEGEASTAVAVGGTLIGYGRIVLDILTYFAWYHVSILVDTNALSVFYRNLANLLLDQRELLASARPRANNQTFNFLLYSLDMTSNSSINTVVTLAKQKSRGSELKPSLVNL</sequence>
<protein>
    <recommendedName>
        <fullName evidence="3">Receptor ligand binding region domain-containing protein</fullName>
    </recommendedName>
</protein>
<accession>A0A1W0WCK4</accession>
<keyword evidence="2" id="KW-1185">Reference proteome</keyword>
<evidence type="ECO:0008006" key="3">
    <source>
        <dbReference type="Google" id="ProtNLM"/>
    </source>
</evidence>
<comment type="caution">
    <text evidence="1">The sequence shown here is derived from an EMBL/GenBank/DDBJ whole genome shotgun (WGS) entry which is preliminary data.</text>
</comment>
<proteinExistence type="predicted"/>
<dbReference type="AlphaFoldDB" id="A0A1W0WCK4"/>
<evidence type="ECO:0000313" key="1">
    <source>
        <dbReference type="EMBL" id="OQV12907.1"/>
    </source>
</evidence>
<name>A0A1W0WCK4_HYPEX</name>
<evidence type="ECO:0000313" key="2">
    <source>
        <dbReference type="Proteomes" id="UP000192578"/>
    </source>
</evidence>
<gene>
    <name evidence="1" type="ORF">BV898_12829</name>
</gene>
<dbReference type="EMBL" id="MTYJ01000134">
    <property type="protein sequence ID" value="OQV12907.1"/>
    <property type="molecule type" value="Genomic_DNA"/>
</dbReference>
<dbReference type="Proteomes" id="UP000192578">
    <property type="component" value="Unassembled WGS sequence"/>
</dbReference>
<reference evidence="2" key="1">
    <citation type="submission" date="2017-01" db="EMBL/GenBank/DDBJ databases">
        <title>Comparative genomics of anhydrobiosis in the tardigrade Hypsibius dujardini.</title>
        <authorList>
            <person name="Yoshida Y."/>
            <person name="Koutsovoulos G."/>
            <person name="Laetsch D."/>
            <person name="Stevens L."/>
            <person name="Kumar S."/>
            <person name="Horikawa D."/>
            <person name="Ishino K."/>
            <person name="Komine S."/>
            <person name="Tomita M."/>
            <person name="Blaxter M."/>
            <person name="Arakawa K."/>
        </authorList>
    </citation>
    <scope>NUCLEOTIDE SEQUENCE [LARGE SCALE GENOMIC DNA]</scope>
    <source>
        <strain evidence="2">Z151</strain>
    </source>
</reference>
<organism evidence="1 2">
    <name type="scientific">Hypsibius exemplaris</name>
    <name type="common">Freshwater tardigrade</name>
    <dbReference type="NCBI Taxonomy" id="2072580"/>
    <lineage>
        <taxon>Eukaryota</taxon>
        <taxon>Metazoa</taxon>
        <taxon>Ecdysozoa</taxon>
        <taxon>Tardigrada</taxon>
        <taxon>Eutardigrada</taxon>
        <taxon>Parachela</taxon>
        <taxon>Hypsibioidea</taxon>
        <taxon>Hypsibiidae</taxon>
        <taxon>Hypsibius</taxon>
    </lineage>
</organism>